<reference evidence="1 2" key="1">
    <citation type="submission" date="2024-01" db="EMBL/GenBank/DDBJ databases">
        <title>Pedobacter sp. nov., isolated from oil-contaminated soil.</title>
        <authorList>
            <person name="Le N.T.T."/>
        </authorList>
    </citation>
    <scope>NUCLEOTIDE SEQUENCE [LARGE SCALE GENOMIC DNA]</scope>
    <source>
        <strain evidence="1 2">VNH31</strain>
    </source>
</reference>
<dbReference type="EMBL" id="JAZDQU010000002">
    <property type="protein sequence ID" value="MEE1885695.1"/>
    <property type="molecule type" value="Genomic_DNA"/>
</dbReference>
<proteinExistence type="predicted"/>
<organism evidence="1 2">
    <name type="scientific">Pedobacter flavus</name>
    <dbReference type="NCBI Taxonomy" id="3113906"/>
    <lineage>
        <taxon>Bacteria</taxon>
        <taxon>Pseudomonadati</taxon>
        <taxon>Bacteroidota</taxon>
        <taxon>Sphingobacteriia</taxon>
        <taxon>Sphingobacteriales</taxon>
        <taxon>Sphingobacteriaceae</taxon>
        <taxon>Pedobacter</taxon>
    </lineage>
</organism>
<accession>A0ABU7H300</accession>
<evidence type="ECO:0000313" key="1">
    <source>
        <dbReference type="EMBL" id="MEE1885695.1"/>
    </source>
</evidence>
<comment type="caution">
    <text evidence="1">The sequence shown here is derived from an EMBL/GenBank/DDBJ whole genome shotgun (WGS) entry which is preliminary data.</text>
</comment>
<evidence type="ECO:0000313" key="2">
    <source>
        <dbReference type="Proteomes" id="UP001337681"/>
    </source>
</evidence>
<dbReference type="RefSeq" id="WP_330146590.1">
    <property type="nucleotide sequence ID" value="NZ_JAZDQU010000002.1"/>
</dbReference>
<protein>
    <submittedName>
        <fullName evidence="1">Uncharacterized protein</fullName>
    </submittedName>
</protein>
<gene>
    <name evidence="1" type="ORF">VRU49_09735</name>
</gene>
<name>A0ABU7H300_9SPHI</name>
<keyword evidence="2" id="KW-1185">Reference proteome</keyword>
<dbReference type="Proteomes" id="UP001337681">
    <property type="component" value="Unassembled WGS sequence"/>
</dbReference>
<sequence>MLNKNNYNFKNNLEVLTDELLIARFNDEIGKNGWVTARSFFILELVSQFQCREIDYSIITMKNGISLKNRVKLKDKKLII</sequence>